<dbReference type="EMBL" id="JAESVB010000015">
    <property type="protein sequence ID" value="MCB8877619.1"/>
    <property type="molecule type" value="Genomic_DNA"/>
</dbReference>
<dbReference type="Proteomes" id="UP000708298">
    <property type="component" value="Unassembled WGS sequence"/>
</dbReference>
<keyword evidence="1" id="KW-0812">Transmembrane</keyword>
<accession>A0A964E0X9</accession>
<organism evidence="2 3">
    <name type="scientific">Acidisoma silvae</name>
    <dbReference type="NCBI Taxonomy" id="2802396"/>
    <lineage>
        <taxon>Bacteria</taxon>
        <taxon>Pseudomonadati</taxon>
        <taxon>Pseudomonadota</taxon>
        <taxon>Alphaproteobacteria</taxon>
        <taxon>Acetobacterales</taxon>
        <taxon>Acidocellaceae</taxon>
        <taxon>Acidisoma</taxon>
    </lineage>
</organism>
<reference evidence="2" key="2">
    <citation type="submission" date="2021-01" db="EMBL/GenBank/DDBJ databases">
        <authorList>
            <person name="Mieszkin S."/>
            <person name="Pouder E."/>
            <person name="Alain K."/>
        </authorList>
    </citation>
    <scope>NUCLEOTIDE SEQUENCE</scope>
    <source>
        <strain evidence="2">HW T2.11</strain>
    </source>
</reference>
<protein>
    <submittedName>
        <fullName evidence="2">Uncharacterized protein</fullName>
    </submittedName>
</protein>
<proteinExistence type="predicted"/>
<keyword evidence="1" id="KW-0472">Membrane</keyword>
<comment type="caution">
    <text evidence="2">The sequence shown here is derived from an EMBL/GenBank/DDBJ whole genome shotgun (WGS) entry which is preliminary data.</text>
</comment>
<dbReference type="AlphaFoldDB" id="A0A964E0X9"/>
<evidence type="ECO:0000313" key="2">
    <source>
        <dbReference type="EMBL" id="MCB8877619.1"/>
    </source>
</evidence>
<evidence type="ECO:0000256" key="1">
    <source>
        <dbReference type="SAM" id="Phobius"/>
    </source>
</evidence>
<reference evidence="2" key="1">
    <citation type="journal article" date="2021" name="Microorganisms">
        <title>Acidisoma silvae sp. nov. and Acidisomacellulosilytica sp. nov., Two Acidophilic Bacteria Isolated from Decaying Wood, Hydrolyzing Cellulose and Producing Poly-3-hydroxybutyrate.</title>
        <authorList>
            <person name="Mieszkin S."/>
            <person name="Pouder E."/>
            <person name="Uroz S."/>
            <person name="Simon-Colin C."/>
            <person name="Alain K."/>
        </authorList>
    </citation>
    <scope>NUCLEOTIDE SEQUENCE</scope>
    <source>
        <strain evidence="2">HW T2.11</strain>
    </source>
</reference>
<feature type="transmembrane region" description="Helical" evidence="1">
    <location>
        <begin position="132"/>
        <end position="150"/>
    </location>
</feature>
<keyword evidence="3" id="KW-1185">Reference proteome</keyword>
<keyword evidence="1" id="KW-1133">Transmembrane helix</keyword>
<sequence>MEVAPNVMRPGITDNLWLSMRNDLARYVPRLLDTNLLMCCTCGRFLEREHFDLEHLIPQQAVKLDPLHVRQNPSTPTNVRSGNLLLCKKPLRYKGSLLHKNGCNSWKGKHFDRPIREMATGAAFRGRPSEPMIIAALILAYLAMVSKFGYQITLLPSGLMMREQFFNPHKIQKDIPLRSQMLLGGQLTTDVSSPGWATPFSFSFDGGDCLVSIRNFILRMPISRDPRMPVAQNIPIVPKRFKLRPDFTTVFT</sequence>
<name>A0A964E0X9_9PROT</name>
<evidence type="ECO:0000313" key="3">
    <source>
        <dbReference type="Proteomes" id="UP000708298"/>
    </source>
</evidence>
<gene>
    <name evidence="2" type="ORF">ASILVAE211_20660</name>
</gene>